<sequence length="312" mass="33876">MAYKKPSQKFSGKIREVTIGSDLKLGGESTLPFYSFDGDTGAKPAIGMEIWDILPESWPQSLKNIFGEYAHDPVKWAKFCMEKCNPDFICIKLEGANPEGNDKSPDECAAVVKRLADEIPLPLVIAGCDSDEKNAKVFTKVAEAVPDKNYVFLSAVEANYKEIGAAAGMAYGNIVSAESSVDLNLAKQLNILITQLGVKPERMVMNPGCSAVGYGFEYVVTTMDRIRLAALDQNDATLQMPIISPVSFETWKAKESAATENDMPEWGNQEDRGIAMEVATAAGVLATGSNAVILRHPRSVEVIRNFIGELTA</sequence>
<dbReference type="Gene3D" id="3.20.20.20">
    <property type="entry name" value="Dihydropteroate synthase-like"/>
    <property type="match status" value="1"/>
</dbReference>
<dbReference type="Pfam" id="PF03599">
    <property type="entry name" value="CdhD"/>
    <property type="match status" value="1"/>
</dbReference>
<gene>
    <name evidence="2" type="ORF">D2962_12370</name>
</gene>
<protein>
    <submittedName>
        <fullName evidence="2">Acetyl-CoA decarbonylase/synthase complex subunit delta</fullName>
    </submittedName>
</protein>
<dbReference type="PANTHER" id="PTHR36214">
    <property type="match status" value="1"/>
</dbReference>
<dbReference type="NCBIfam" id="NF003376">
    <property type="entry name" value="PRK04452.1-2"/>
    <property type="match status" value="1"/>
</dbReference>
<dbReference type="AlphaFoldDB" id="A0A3G2R7A6"/>
<dbReference type="InterPro" id="IPR016041">
    <property type="entry name" value="Ac-CoA_synth_d_su_TIM-brl"/>
</dbReference>
<dbReference type="KEGG" id="bacg:D2962_12370"/>
<organism evidence="2 3">
    <name type="scientific">Biomaibacter acetigenes</name>
    <dbReference type="NCBI Taxonomy" id="2316383"/>
    <lineage>
        <taxon>Bacteria</taxon>
        <taxon>Bacillati</taxon>
        <taxon>Bacillota</taxon>
        <taxon>Clostridia</taxon>
        <taxon>Thermosediminibacterales</taxon>
        <taxon>Tepidanaerobacteraceae</taxon>
        <taxon>Biomaibacter</taxon>
    </lineage>
</organism>
<dbReference type="Proteomes" id="UP000280960">
    <property type="component" value="Chromosome"/>
</dbReference>
<dbReference type="RefSeq" id="WP_120768019.1">
    <property type="nucleotide sequence ID" value="NZ_CP033169.1"/>
</dbReference>
<keyword evidence="3" id="KW-1185">Reference proteome</keyword>
<dbReference type="PANTHER" id="PTHR36214:SF5">
    <property type="entry name" value="ACETYL-COA DECARBONYLASE_SYNTHASE COMPLEX SUBUNIT DELTA"/>
    <property type="match status" value="1"/>
</dbReference>
<name>A0A3G2R7A6_9FIRM</name>
<accession>A0A3G2R7A6</accession>
<dbReference type="SUPFAM" id="SSF51717">
    <property type="entry name" value="Dihydropteroate synthetase-like"/>
    <property type="match status" value="1"/>
</dbReference>
<dbReference type="EMBL" id="CP033169">
    <property type="protein sequence ID" value="AYO31289.1"/>
    <property type="molecule type" value="Genomic_DNA"/>
</dbReference>
<dbReference type="NCBIfam" id="NF040759">
    <property type="entry name" value="WLP_AcsD"/>
    <property type="match status" value="1"/>
</dbReference>
<dbReference type="InterPro" id="IPR051069">
    <property type="entry name" value="ACDS_complex_subunit"/>
</dbReference>
<feature type="domain" description="CO dehydrogenase/acetyl-CoA synthase delta subunit TIM barrel" evidence="1">
    <location>
        <begin position="22"/>
        <end position="255"/>
    </location>
</feature>
<reference evidence="2 3" key="1">
    <citation type="submission" date="2018-10" db="EMBL/GenBank/DDBJ databases">
        <authorList>
            <person name="Zhang X."/>
        </authorList>
    </citation>
    <scope>NUCLEOTIDE SEQUENCE [LARGE SCALE GENOMIC DNA]</scope>
    <source>
        <strain evidence="2 3">SK-G1</strain>
    </source>
</reference>
<evidence type="ECO:0000313" key="2">
    <source>
        <dbReference type="EMBL" id="AYO31289.1"/>
    </source>
</evidence>
<proteinExistence type="predicted"/>
<evidence type="ECO:0000259" key="1">
    <source>
        <dbReference type="Pfam" id="PF03599"/>
    </source>
</evidence>
<dbReference type="InterPro" id="IPR011005">
    <property type="entry name" value="Dihydropteroate_synth-like_sf"/>
</dbReference>
<evidence type="ECO:0000313" key="3">
    <source>
        <dbReference type="Proteomes" id="UP000280960"/>
    </source>
</evidence>